<dbReference type="KEGG" id="taes:123180893"/>
<dbReference type="Gramene" id="TraesSYM1A03G00171160.1">
    <property type="protein sequence ID" value="TraesSYM1A03G00171160.1.CDS1"/>
    <property type="gene ID" value="TraesSYM1A03G00171160"/>
</dbReference>
<dbReference type="EnsemblPlants" id="TraesCS1A02G381900.1">
    <property type="protein sequence ID" value="TraesCS1A02G381900.1.cds1"/>
    <property type="gene ID" value="TraesCS1A02G381900"/>
</dbReference>
<dbReference type="Gramene" id="TraesCS1A03G0921400.1">
    <property type="protein sequence ID" value="TraesCS1A03G0921400.1.CDS1"/>
    <property type="gene ID" value="TraesCS1A03G0921400"/>
</dbReference>
<organism evidence="3">
    <name type="scientific">Triticum aestivum</name>
    <name type="common">Wheat</name>
    <dbReference type="NCBI Taxonomy" id="4565"/>
    <lineage>
        <taxon>Eukaryota</taxon>
        <taxon>Viridiplantae</taxon>
        <taxon>Streptophyta</taxon>
        <taxon>Embryophyta</taxon>
        <taxon>Tracheophyta</taxon>
        <taxon>Spermatophyta</taxon>
        <taxon>Magnoliopsida</taxon>
        <taxon>Liliopsida</taxon>
        <taxon>Poales</taxon>
        <taxon>Poaceae</taxon>
        <taxon>BOP clade</taxon>
        <taxon>Pooideae</taxon>
        <taxon>Triticodae</taxon>
        <taxon>Triticeae</taxon>
        <taxon>Triticinae</taxon>
        <taxon>Triticum</taxon>
    </lineage>
</organism>
<dbReference type="GeneID" id="123180893"/>
<reference evidence="3" key="1">
    <citation type="submission" date="2018-08" db="EMBL/GenBank/DDBJ databases">
        <authorList>
            <person name="Rossello M."/>
        </authorList>
    </citation>
    <scope>NUCLEOTIDE SEQUENCE [LARGE SCALE GENOMIC DNA]</scope>
    <source>
        <strain evidence="3">cv. Chinese Spring</strain>
    </source>
</reference>
<dbReference type="Gramene" id="TraesCLE_scaffold_033453_01G000500.1">
    <property type="protein sequence ID" value="TraesCLE_scaffold_033453_01G000500.1"/>
    <property type="gene ID" value="TraesCLE_scaffold_033453_01G000500"/>
</dbReference>
<dbReference type="Gramene" id="TraesRN1A0100978000.1">
    <property type="protein sequence ID" value="TraesRN1A0100978000.1"/>
    <property type="gene ID" value="TraesRN1A0100978000"/>
</dbReference>
<dbReference type="Gramene" id="TraesLAC1A03G00162190.1">
    <property type="protein sequence ID" value="TraesLAC1A03G00162190.1.CDS1"/>
    <property type="gene ID" value="TraesLAC1A03G00162190"/>
</dbReference>
<evidence type="ECO:0000313" key="3">
    <source>
        <dbReference type="EnsemblPlants" id="TraesCS1A02G381900.1.cds1"/>
    </source>
</evidence>
<dbReference type="STRING" id="4565.A0A3B5Y5P0"/>
<feature type="region of interest" description="Disordered" evidence="1">
    <location>
        <begin position="1"/>
        <end position="60"/>
    </location>
</feature>
<sequence>MGSQLLPAAAAKAPSTPSTTTTSTTTAANGSTTTTTKTTSTSTSADGTPTITTTSTTTTTTTTTTVTAAAAATTTISSLSEDDLREIFLRLPNLRALIRAALTCRAWLGAVRASRPFRRLFRALHPAPLLGLFIPIDGSANPSFAPLRRRSDPDVTAALRGGDFFLTSLPLEADPSKGWSLMDCRDGYLLLWNMLSLAAVNPLTWAVDIIPMPGDDVQAGSRRHFSFLGFHLLCSDEHPSSFRVVCVCSDPQRIRAAVFSSETWDWVVHPWVHVGGNRSLKFNAGTLANGSIYWPVDGEPRTIRINTATMDVSSVDLPSQVKVHGFSFSAGDTKDGQLCIVYESDFFLHVWIRGVDGDGIEVWVPDTVIDLSAEIDRVTHGFALDLHGDLKVMEVRSGYIYLSTTCLTPAGTLHCWFFSLSLETLVLELLVSGKFDGCAHLYSMAWPPSLVGDDGTHEIEGFN</sequence>
<dbReference type="Gramene" id="TraesARI1A03G00169980.1">
    <property type="protein sequence ID" value="TraesARI1A03G00169980.1.CDS1"/>
    <property type="gene ID" value="TraesARI1A03G00169980"/>
</dbReference>
<dbReference type="RefSeq" id="XP_044449016.1">
    <property type="nucleotide sequence ID" value="XM_044593081.1"/>
</dbReference>
<dbReference type="Gramene" id="TraesWEE_scaffold_039255_01G000200.1">
    <property type="protein sequence ID" value="TraesWEE_scaffold_039255_01G000200.1"/>
    <property type="gene ID" value="TraesWEE_scaffold_039255_01G000200"/>
</dbReference>
<feature type="compositionally biased region" description="Low complexity" evidence="1">
    <location>
        <begin position="7"/>
        <end position="60"/>
    </location>
</feature>
<proteinExistence type="predicted"/>
<dbReference type="OMA" id="IMAWPAS"/>
<dbReference type="SUPFAM" id="SSF81383">
    <property type="entry name" value="F-box domain"/>
    <property type="match status" value="1"/>
</dbReference>
<gene>
    <name evidence="3" type="primary">LOC123180893</name>
</gene>
<evidence type="ECO:0000313" key="4">
    <source>
        <dbReference type="Proteomes" id="UP000019116"/>
    </source>
</evidence>
<dbReference type="Gramene" id="TraesMAC1A03G00167590.1">
    <property type="protein sequence ID" value="TraesMAC1A03G00167590.1.CDS1"/>
    <property type="gene ID" value="TraesMAC1A03G00167590"/>
</dbReference>
<dbReference type="Pfam" id="PF23635">
    <property type="entry name" value="Beta-prop_AT5G49610-like"/>
    <property type="match status" value="1"/>
</dbReference>
<name>A0A3B5Y5P0_WHEAT</name>
<dbReference type="Gramene" id="TraesCAD_scaffold_006361_01G000100.1">
    <property type="protein sequence ID" value="TraesCAD_scaffold_006361_01G000100.1"/>
    <property type="gene ID" value="TraesCAD_scaffold_006361_01G000100"/>
</dbReference>
<dbReference type="Gramene" id="TraesNOR1A03G00160460.1">
    <property type="protein sequence ID" value="TraesNOR1A03G00160460.1.CDS1"/>
    <property type="gene ID" value="TraesNOR1A03G00160460"/>
</dbReference>
<reference evidence="3" key="2">
    <citation type="submission" date="2018-10" db="UniProtKB">
        <authorList>
            <consortium name="EnsemblPlants"/>
        </authorList>
    </citation>
    <scope>IDENTIFICATION</scope>
</reference>
<dbReference type="Gramene" id="TraesROB_scaffold_185761_01G000100.1">
    <property type="protein sequence ID" value="TraesROB_scaffold_185761_01G000100.1"/>
    <property type="gene ID" value="TraesROB_scaffold_185761_01G000100"/>
</dbReference>
<accession>A0A3B5Y5P0</accession>
<dbReference type="AlphaFoldDB" id="A0A3B5Y5P0"/>
<dbReference type="InterPro" id="IPR036047">
    <property type="entry name" value="F-box-like_dom_sf"/>
</dbReference>
<evidence type="ECO:0000259" key="2">
    <source>
        <dbReference type="Pfam" id="PF23635"/>
    </source>
</evidence>
<feature type="domain" description="F-box protein AT5G49610-like beta-propeller" evidence="2">
    <location>
        <begin position="181"/>
        <end position="369"/>
    </location>
</feature>
<dbReference type="OrthoDB" id="653242at2759"/>
<dbReference type="Gramene" id="TraesCS1A02G381900.1">
    <property type="protein sequence ID" value="TraesCS1A02G381900.1.cds1"/>
    <property type="gene ID" value="TraesCS1A02G381900"/>
</dbReference>
<keyword evidence="4" id="KW-1185">Reference proteome</keyword>
<dbReference type="Gramene" id="TraesJAG1A03G00159420.1">
    <property type="protein sequence ID" value="TraesJAG1A03G00159420.1.CDS1"/>
    <property type="gene ID" value="TraesJAG1A03G00159420"/>
</dbReference>
<protein>
    <recommendedName>
        <fullName evidence="2">F-box protein AT5G49610-like beta-propeller domain-containing protein</fullName>
    </recommendedName>
</protein>
<dbReference type="Proteomes" id="UP000019116">
    <property type="component" value="Chromosome 1A"/>
</dbReference>
<evidence type="ECO:0000256" key="1">
    <source>
        <dbReference type="SAM" id="MobiDB-lite"/>
    </source>
</evidence>
<dbReference type="Gramene" id="TraesLDM1A03G00159090.1">
    <property type="protein sequence ID" value="TraesLDM1A03G00159090.1.CDS1"/>
    <property type="gene ID" value="TraesLDM1A03G00159090"/>
</dbReference>
<dbReference type="InterPro" id="IPR056594">
    <property type="entry name" value="AT5G49610-like_b-prop"/>
</dbReference>
<dbReference type="Gramene" id="TraesSTA1A03G00160090.1">
    <property type="protein sequence ID" value="TraesSTA1A03G00160090.1.CDS1"/>
    <property type="gene ID" value="TraesSTA1A03G00160090"/>
</dbReference>
<dbReference type="PANTHER" id="PTHR33207">
    <property type="entry name" value="F-BOX DOMAIN CONTAINING PROTEIN-RELATED"/>
    <property type="match status" value="1"/>
</dbReference>